<dbReference type="KEGG" id="blac:94345891"/>
<dbReference type="GeneID" id="94345891"/>
<evidence type="ECO:0000313" key="1">
    <source>
        <dbReference type="EMBL" id="TDH65042.1"/>
    </source>
</evidence>
<reference evidence="1 2" key="1">
    <citation type="journal article" date="2021" name="Genome Biol.">
        <title>AFLAP: assembly-free linkage analysis pipeline using k-mers from genome sequencing data.</title>
        <authorList>
            <person name="Fletcher K."/>
            <person name="Zhang L."/>
            <person name="Gil J."/>
            <person name="Han R."/>
            <person name="Cavanaugh K."/>
            <person name="Michelmore R."/>
        </authorList>
    </citation>
    <scope>NUCLEOTIDE SEQUENCE [LARGE SCALE GENOMIC DNA]</scope>
    <source>
        <strain evidence="1 2">SF5</strain>
    </source>
</reference>
<dbReference type="RefSeq" id="XP_067814541.1">
    <property type="nucleotide sequence ID" value="XM_067960220.1"/>
</dbReference>
<sequence>MSPLAIYFLTAGQLDSERLDATAMARNPQLPSPSKSSTTSEIAFMWLLLQRFFPCRFETSLVDSASSLNDDQSISLVWEM</sequence>
<dbReference type="Proteomes" id="UP000294530">
    <property type="component" value="Unassembled WGS sequence"/>
</dbReference>
<protein>
    <submittedName>
        <fullName evidence="1">Uncharacterized protein</fullName>
    </submittedName>
</protein>
<evidence type="ECO:0000313" key="2">
    <source>
        <dbReference type="Proteomes" id="UP000294530"/>
    </source>
</evidence>
<keyword evidence="2" id="KW-1185">Reference proteome</keyword>
<name>A0A976IAW5_BRELC</name>
<dbReference type="EMBL" id="SHOA02000220">
    <property type="protein sequence ID" value="TDH65042.1"/>
    <property type="molecule type" value="Genomic_DNA"/>
</dbReference>
<comment type="caution">
    <text evidence="1">The sequence shown here is derived from an EMBL/GenBank/DDBJ whole genome shotgun (WGS) entry which is preliminary data.</text>
</comment>
<accession>A0A976IAW5</accession>
<proteinExistence type="predicted"/>
<gene>
    <name evidence="1" type="ORF">CCR75_002120</name>
</gene>
<dbReference type="AlphaFoldDB" id="A0A976IAW5"/>
<organism evidence="1 2">
    <name type="scientific">Bremia lactucae</name>
    <name type="common">Lettuce downy mildew</name>
    <dbReference type="NCBI Taxonomy" id="4779"/>
    <lineage>
        <taxon>Eukaryota</taxon>
        <taxon>Sar</taxon>
        <taxon>Stramenopiles</taxon>
        <taxon>Oomycota</taxon>
        <taxon>Peronosporomycetes</taxon>
        <taxon>Peronosporales</taxon>
        <taxon>Peronosporaceae</taxon>
        <taxon>Bremia</taxon>
    </lineage>
</organism>